<reference evidence="4" key="1">
    <citation type="submission" date="2019-07" db="EMBL/GenBank/DDBJ databases">
        <title>Arthrobacter KR32 sp. nov., isolated from mountain cheese made of cows milk.</title>
        <authorList>
            <person name="Flegler A."/>
        </authorList>
    </citation>
    <scope>NUCLEOTIDE SEQUENCE [LARGE SCALE GENOMIC DNA]</scope>
    <source>
        <strain evidence="4">KR32</strain>
    </source>
</reference>
<name>A0A7X1NN95_9MICC</name>
<protein>
    <submittedName>
        <fullName evidence="3">Uncharacterized protein</fullName>
    </submittedName>
</protein>
<accession>A0A7X1NN95</accession>
<evidence type="ECO:0000313" key="3">
    <source>
        <dbReference type="EMBL" id="MPY09873.1"/>
    </source>
</evidence>
<sequence>MSTAITPPPRRVRLVTVVWGMVILTVAGLLLAGQFIALSIDPVVVALGLLVGVGLALVAGGLLSLRGRGTPIGQQDRDSAGIASFEDDDDLPSAGHGPYSPTAY</sequence>
<proteinExistence type="predicted"/>
<dbReference type="Proteomes" id="UP000326464">
    <property type="component" value="Unassembled WGS sequence"/>
</dbReference>
<organism evidence="3 4">
    <name type="scientific">Arthrobacter bussei</name>
    <dbReference type="NCBI Taxonomy" id="2594179"/>
    <lineage>
        <taxon>Bacteria</taxon>
        <taxon>Bacillati</taxon>
        <taxon>Actinomycetota</taxon>
        <taxon>Actinomycetes</taxon>
        <taxon>Micrococcales</taxon>
        <taxon>Micrococcaceae</taxon>
        <taxon>Arthrobacter</taxon>
    </lineage>
</organism>
<dbReference type="EMBL" id="VJXX01000001">
    <property type="protein sequence ID" value="MPY09873.1"/>
    <property type="molecule type" value="Genomic_DNA"/>
</dbReference>
<feature type="transmembrane region" description="Helical" evidence="2">
    <location>
        <begin position="43"/>
        <end position="65"/>
    </location>
</feature>
<keyword evidence="4" id="KW-1185">Reference proteome</keyword>
<keyword evidence="2" id="KW-0472">Membrane</keyword>
<comment type="caution">
    <text evidence="3">The sequence shown here is derived from an EMBL/GenBank/DDBJ whole genome shotgun (WGS) entry which is preliminary data.</text>
</comment>
<dbReference type="AlphaFoldDB" id="A0A7X1NN95"/>
<dbReference type="RefSeq" id="WP_152812435.1">
    <property type="nucleotide sequence ID" value="NZ_VJXX01000001.1"/>
</dbReference>
<evidence type="ECO:0000313" key="4">
    <source>
        <dbReference type="Proteomes" id="UP000326464"/>
    </source>
</evidence>
<evidence type="ECO:0000256" key="1">
    <source>
        <dbReference type="SAM" id="MobiDB-lite"/>
    </source>
</evidence>
<feature type="region of interest" description="Disordered" evidence="1">
    <location>
        <begin position="67"/>
        <end position="104"/>
    </location>
</feature>
<gene>
    <name evidence="3" type="ORF">FNH21_03930</name>
</gene>
<feature type="transmembrane region" description="Helical" evidence="2">
    <location>
        <begin position="12"/>
        <end position="37"/>
    </location>
</feature>
<keyword evidence="2" id="KW-1133">Transmembrane helix</keyword>
<evidence type="ECO:0000256" key="2">
    <source>
        <dbReference type="SAM" id="Phobius"/>
    </source>
</evidence>
<keyword evidence="2" id="KW-0812">Transmembrane</keyword>